<sequence length="61" mass="6202">MNNKGLRTFLSVGTGIAVIFFGSRPSADGSGGITNALLVLGVLAAVLVWFLTKPNAGKPVS</sequence>
<dbReference type="RefSeq" id="WP_377567682.1">
    <property type="nucleotide sequence ID" value="NZ_JBHTMP010000006.1"/>
</dbReference>
<accession>A0ABW3Y966</accession>
<protein>
    <recommendedName>
        <fullName evidence="4">PEP-CTERM protein-sorting domain-containing protein</fullName>
    </recommendedName>
</protein>
<evidence type="ECO:0000313" key="3">
    <source>
        <dbReference type="Proteomes" id="UP001597260"/>
    </source>
</evidence>
<keyword evidence="1" id="KW-0472">Membrane</keyword>
<comment type="caution">
    <text evidence="2">The sequence shown here is derived from an EMBL/GenBank/DDBJ whole genome shotgun (WGS) entry which is preliminary data.</text>
</comment>
<evidence type="ECO:0000313" key="2">
    <source>
        <dbReference type="EMBL" id="MFD1320560.1"/>
    </source>
</evidence>
<evidence type="ECO:0008006" key="4">
    <source>
        <dbReference type="Google" id="ProtNLM"/>
    </source>
</evidence>
<feature type="transmembrane region" description="Helical" evidence="1">
    <location>
        <begin position="6"/>
        <end position="23"/>
    </location>
</feature>
<keyword evidence="1" id="KW-1133">Transmembrane helix</keyword>
<dbReference type="EMBL" id="JBHTMP010000006">
    <property type="protein sequence ID" value="MFD1320560.1"/>
    <property type="molecule type" value="Genomic_DNA"/>
</dbReference>
<dbReference type="Proteomes" id="UP001597260">
    <property type="component" value="Unassembled WGS sequence"/>
</dbReference>
<keyword evidence="3" id="KW-1185">Reference proteome</keyword>
<gene>
    <name evidence="2" type="ORF">ACFQ4H_05575</name>
</gene>
<keyword evidence="1" id="KW-0812">Transmembrane</keyword>
<proteinExistence type="predicted"/>
<evidence type="ECO:0000256" key="1">
    <source>
        <dbReference type="SAM" id="Phobius"/>
    </source>
</evidence>
<name>A0ABW3Y966_9ACTN</name>
<feature type="transmembrane region" description="Helical" evidence="1">
    <location>
        <begin position="35"/>
        <end position="52"/>
    </location>
</feature>
<organism evidence="2 3">
    <name type="scientific">Micromonospora sonneratiae</name>
    <dbReference type="NCBI Taxonomy" id="1184706"/>
    <lineage>
        <taxon>Bacteria</taxon>
        <taxon>Bacillati</taxon>
        <taxon>Actinomycetota</taxon>
        <taxon>Actinomycetes</taxon>
        <taxon>Micromonosporales</taxon>
        <taxon>Micromonosporaceae</taxon>
        <taxon>Micromonospora</taxon>
    </lineage>
</organism>
<reference evidence="3" key="1">
    <citation type="journal article" date="2019" name="Int. J. Syst. Evol. Microbiol.">
        <title>The Global Catalogue of Microorganisms (GCM) 10K type strain sequencing project: providing services to taxonomists for standard genome sequencing and annotation.</title>
        <authorList>
            <consortium name="The Broad Institute Genomics Platform"/>
            <consortium name="The Broad Institute Genome Sequencing Center for Infectious Disease"/>
            <person name="Wu L."/>
            <person name="Ma J."/>
        </authorList>
    </citation>
    <scope>NUCLEOTIDE SEQUENCE [LARGE SCALE GENOMIC DNA]</scope>
    <source>
        <strain evidence="3">JCM 31037</strain>
    </source>
</reference>